<organism evidence="1 2">
    <name type="scientific">Candidatus Contendibacter odensensis</name>
    <dbReference type="NCBI Taxonomy" id="1400860"/>
    <lineage>
        <taxon>Bacteria</taxon>
        <taxon>Pseudomonadati</taxon>
        <taxon>Pseudomonadota</taxon>
        <taxon>Gammaproteobacteria</taxon>
        <taxon>Candidatus Competibacteraceae</taxon>
        <taxon>Candidatus Contendibacter</taxon>
    </lineage>
</organism>
<comment type="caution">
    <text evidence="1">The sequence shown here is derived from an EMBL/GenBank/DDBJ whole genome shotgun (WGS) entry which is preliminary data.</text>
</comment>
<evidence type="ECO:0000313" key="2">
    <source>
        <dbReference type="Proteomes" id="UP000229278"/>
    </source>
</evidence>
<gene>
    <name evidence="1" type="ORF">CSA09_01640</name>
</gene>
<evidence type="ECO:0000313" key="1">
    <source>
        <dbReference type="EMBL" id="PIE83678.1"/>
    </source>
</evidence>
<proteinExistence type="predicted"/>
<dbReference type="Proteomes" id="UP000229278">
    <property type="component" value="Unassembled WGS sequence"/>
</dbReference>
<name>A0A2G6PGK8_9GAMM</name>
<dbReference type="AlphaFoldDB" id="A0A2G6PGK8"/>
<dbReference type="EMBL" id="PDTV01000004">
    <property type="protein sequence ID" value="PIE83678.1"/>
    <property type="molecule type" value="Genomic_DNA"/>
</dbReference>
<protein>
    <submittedName>
        <fullName evidence="1">Uncharacterized protein</fullName>
    </submittedName>
</protein>
<sequence>MAKLAHIPGIFATLWTPEIAPTTAVTLGTADYGFVGLPKNMIHFTTAKGAMGIRASGVINPSPWSMRGIFGPGVYMAKIGRPWNGFMPEHAVIPILLKTPQGTVRVLPRLVYVKWGFRPVPIR</sequence>
<accession>A0A2G6PGK8</accession>
<reference evidence="1 2" key="1">
    <citation type="submission" date="2017-10" db="EMBL/GenBank/DDBJ databases">
        <title>Novel microbial diversity and functional potential in the marine mammal oral microbiome.</title>
        <authorList>
            <person name="Dudek N.K."/>
            <person name="Sun C.L."/>
            <person name="Burstein D."/>
            <person name="Kantor R.S."/>
            <person name="Aliaga Goltsman D.S."/>
            <person name="Bik E.M."/>
            <person name="Thomas B.C."/>
            <person name="Banfield J.F."/>
            <person name="Relman D.A."/>
        </authorList>
    </citation>
    <scope>NUCLEOTIDE SEQUENCE [LARGE SCALE GENOMIC DNA]</scope>
    <source>
        <strain evidence="1">DOLJORAL78_50_517</strain>
    </source>
</reference>